<dbReference type="RefSeq" id="WP_307272737.1">
    <property type="nucleotide sequence ID" value="NZ_JAUSVX010000004.1"/>
</dbReference>
<dbReference type="InterPro" id="IPR004358">
    <property type="entry name" value="Sig_transdc_His_kin-like_C"/>
</dbReference>
<dbReference type="Gene3D" id="3.30.565.10">
    <property type="entry name" value="Histidine kinase-like ATPase, C-terminal domain"/>
    <property type="match status" value="1"/>
</dbReference>
<dbReference type="EMBL" id="JAUSVX010000004">
    <property type="protein sequence ID" value="MDQ0469740.1"/>
    <property type="molecule type" value="Genomic_DNA"/>
</dbReference>
<dbReference type="CDD" id="cd00082">
    <property type="entry name" value="HisKA"/>
    <property type="match status" value="1"/>
</dbReference>
<sequence length="724" mass="79701">MQKAVPVLILAFLASIAVAGTLQALDARERTIAATAANLDMTVALARAQLARTGAGEAQSVLDHLPAPAPGAVFAVAGHDGTILATTPPRNPASTALLTAALADLGSDRQVATGRRWTGGTEVVLAAGSVEALRIVALRPLDQVLARWLSRTGLMILFVAITGATLLALGAAYYWQASRARRADDIYNAVRARLETALTHGRSGLWDWDLEDGRIYWSDSMFALLGFETRDDVLLDADIEPLIDLAGGDIQSFAREMRARPTPQPVDERFRMRHADGQWICMRARGELVAGPDGGRRLIGIVVDETEERRFAEHARQADERIRDAIGALSEAFVLWDADNRLVICNSKFQQLHRLPDTLVRPGTHYGDLLAAGYQSVVRMRHAADMPCEHDGRTFEAQLADGRWLTINERQTGDGGYVSVGTDITSLKKQQEMLIDRERQLKATIADLKRSRQVLEHQTQQFAELAEKYAEETVRAEAGSRAKSAFLANMSHELRTPLNAIIGFSELMGNGTFGALNQPRYVDYCKDIQASGRYLLEFVDDILEMSKIEAGERELRRERFQLDRLLGEVLRAAKDDIDAKHLTVHAKWPVGAEIDADRRAMRQIMRNLLSNAVKFTPEGGHVGLRMRRRGDRLVVYCEDSGIGIPPQAMKTLGRPFEQVQTQFTKTHSGSGLGLSIAKSLTELHGGALRIRSTVDVGTAVMVTLPVATREERGSWPRDPALALH</sequence>
<evidence type="ECO:0000256" key="7">
    <source>
        <dbReference type="SAM" id="Phobius"/>
    </source>
</evidence>
<dbReference type="InterPro" id="IPR003661">
    <property type="entry name" value="HisK_dim/P_dom"/>
</dbReference>
<gene>
    <name evidence="10" type="ORF">QO011_002756</name>
</gene>
<evidence type="ECO:0000256" key="5">
    <source>
        <dbReference type="ARBA" id="ARBA00022777"/>
    </source>
</evidence>
<dbReference type="PROSITE" id="PS50109">
    <property type="entry name" value="HIS_KIN"/>
    <property type="match status" value="1"/>
</dbReference>
<dbReference type="PANTHER" id="PTHR43047">
    <property type="entry name" value="TWO-COMPONENT HISTIDINE PROTEIN KINASE"/>
    <property type="match status" value="1"/>
</dbReference>
<protein>
    <recommendedName>
        <fullName evidence="2">histidine kinase</fullName>
        <ecNumber evidence="2">2.7.13.3</ecNumber>
    </recommendedName>
</protein>
<keyword evidence="4 10" id="KW-0808">Transferase</keyword>
<dbReference type="Gene3D" id="3.30.450.20">
    <property type="entry name" value="PAS domain"/>
    <property type="match status" value="2"/>
</dbReference>
<dbReference type="PANTHER" id="PTHR43047:SF72">
    <property type="entry name" value="OSMOSENSING HISTIDINE PROTEIN KINASE SLN1"/>
    <property type="match status" value="1"/>
</dbReference>
<evidence type="ECO:0000256" key="1">
    <source>
        <dbReference type="ARBA" id="ARBA00000085"/>
    </source>
</evidence>
<dbReference type="Pfam" id="PF02518">
    <property type="entry name" value="HATPase_c"/>
    <property type="match status" value="1"/>
</dbReference>
<dbReference type="InterPro" id="IPR035965">
    <property type="entry name" value="PAS-like_dom_sf"/>
</dbReference>
<feature type="transmembrane region" description="Helical" evidence="7">
    <location>
        <begin position="154"/>
        <end position="175"/>
    </location>
</feature>
<keyword evidence="7" id="KW-0472">Membrane</keyword>
<dbReference type="Pfam" id="PF00512">
    <property type="entry name" value="HisKA"/>
    <property type="match status" value="1"/>
</dbReference>
<dbReference type="InterPro" id="IPR003594">
    <property type="entry name" value="HATPase_dom"/>
</dbReference>
<feature type="domain" description="Histidine kinase" evidence="9">
    <location>
        <begin position="489"/>
        <end position="708"/>
    </location>
</feature>
<feature type="signal peptide" evidence="8">
    <location>
        <begin position="1"/>
        <end position="19"/>
    </location>
</feature>
<reference evidence="10 11" key="1">
    <citation type="submission" date="2023-07" db="EMBL/GenBank/DDBJ databases">
        <title>Genomic Encyclopedia of Type Strains, Phase IV (KMG-IV): sequencing the most valuable type-strain genomes for metagenomic binning, comparative biology and taxonomic classification.</title>
        <authorList>
            <person name="Goeker M."/>
        </authorList>
    </citation>
    <scope>NUCLEOTIDE SEQUENCE [LARGE SCALE GENOMIC DNA]</scope>
    <source>
        <strain evidence="10 11">DSM 19619</strain>
    </source>
</reference>
<comment type="catalytic activity">
    <reaction evidence="1">
        <text>ATP + protein L-histidine = ADP + protein N-phospho-L-histidine.</text>
        <dbReference type="EC" id="2.7.13.3"/>
    </reaction>
</comment>
<keyword evidence="7" id="KW-1133">Transmembrane helix</keyword>
<dbReference type="Gene3D" id="1.10.287.130">
    <property type="match status" value="1"/>
</dbReference>
<evidence type="ECO:0000313" key="11">
    <source>
        <dbReference type="Proteomes" id="UP001242480"/>
    </source>
</evidence>
<keyword evidence="11" id="KW-1185">Reference proteome</keyword>
<comment type="caution">
    <text evidence="10">The sequence shown here is derived from an EMBL/GenBank/DDBJ whole genome shotgun (WGS) entry which is preliminary data.</text>
</comment>
<dbReference type="InterPro" id="IPR000014">
    <property type="entry name" value="PAS"/>
</dbReference>
<evidence type="ECO:0000256" key="8">
    <source>
        <dbReference type="SAM" id="SignalP"/>
    </source>
</evidence>
<dbReference type="InterPro" id="IPR036097">
    <property type="entry name" value="HisK_dim/P_sf"/>
</dbReference>
<keyword evidence="7" id="KW-0812">Transmembrane</keyword>
<evidence type="ECO:0000256" key="2">
    <source>
        <dbReference type="ARBA" id="ARBA00012438"/>
    </source>
</evidence>
<dbReference type="Proteomes" id="UP001242480">
    <property type="component" value="Unassembled WGS sequence"/>
</dbReference>
<dbReference type="GO" id="GO:0004673">
    <property type="term" value="F:protein histidine kinase activity"/>
    <property type="evidence" value="ECO:0007669"/>
    <property type="project" value="UniProtKB-EC"/>
</dbReference>
<dbReference type="SUPFAM" id="SSF55785">
    <property type="entry name" value="PYP-like sensor domain (PAS domain)"/>
    <property type="match status" value="2"/>
</dbReference>
<keyword evidence="8" id="KW-0732">Signal</keyword>
<feature type="chain" id="PRO_5045802865" description="histidine kinase" evidence="8">
    <location>
        <begin position="20"/>
        <end position="724"/>
    </location>
</feature>
<accession>A0ABU0J809</accession>
<dbReference type="CDD" id="cd16922">
    <property type="entry name" value="HATPase_EvgS-ArcB-TorS-like"/>
    <property type="match status" value="1"/>
</dbReference>
<keyword evidence="6" id="KW-0175">Coiled coil</keyword>
<dbReference type="SUPFAM" id="SSF55874">
    <property type="entry name" value="ATPase domain of HSP90 chaperone/DNA topoisomerase II/histidine kinase"/>
    <property type="match status" value="1"/>
</dbReference>
<dbReference type="SUPFAM" id="SSF47384">
    <property type="entry name" value="Homodimeric domain of signal transducing histidine kinase"/>
    <property type="match status" value="1"/>
</dbReference>
<proteinExistence type="predicted"/>
<dbReference type="InterPro" id="IPR036890">
    <property type="entry name" value="HATPase_C_sf"/>
</dbReference>
<keyword evidence="3" id="KW-0597">Phosphoprotein</keyword>
<dbReference type="CDD" id="cd00130">
    <property type="entry name" value="PAS"/>
    <property type="match status" value="1"/>
</dbReference>
<feature type="coiled-coil region" evidence="6">
    <location>
        <begin position="438"/>
        <end position="468"/>
    </location>
</feature>
<dbReference type="PRINTS" id="PR00344">
    <property type="entry name" value="BCTRLSENSOR"/>
</dbReference>
<evidence type="ECO:0000313" key="10">
    <source>
        <dbReference type="EMBL" id="MDQ0469740.1"/>
    </source>
</evidence>
<name>A0ABU0J809_9HYPH</name>
<evidence type="ECO:0000256" key="3">
    <source>
        <dbReference type="ARBA" id="ARBA00022553"/>
    </source>
</evidence>
<dbReference type="Pfam" id="PF08447">
    <property type="entry name" value="PAS_3"/>
    <property type="match status" value="1"/>
</dbReference>
<evidence type="ECO:0000256" key="4">
    <source>
        <dbReference type="ARBA" id="ARBA00022679"/>
    </source>
</evidence>
<dbReference type="EC" id="2.7.13.3" evidence="2"/>
<dbReference type="InterPro" id="IPR005467">
    <property type="entry name" value="His_kinase_dom"/>
</dbReference>
<evidence type="ECO:0000256" key="6">
    <source>
        <dbReference type="SAM" id="Coils"/>
    </source>
</evidence>
<dbReference type="Pfam" id="PF12860">
    <property type="entry name" value="PAS_7"/>
    <property type="match status" value="1"/>
</dbReference>
<dbReference type="InterPro" id="IPR013655">
    <property type="entry name" value="PAS_fold_3"/>
</dbReference>
<organism evidence="10 11">
    <name type="scientific">Labrys wisconsinensis</name>
    <dbReference type="NCBI Taxonomy" id="425677"/>
    <lineage>
        <taxon>Bacteria</taxon>
        <taxon>Pseudomonadati</taxon>
        <taxon>Pseudomonadota</taxon>
        <taxon>Alphaproteobacteria</taxon>
        <taxon>Hyphomicrobiales</taxon>
        <taxon>Xanthobacteraceae</taxon>
        <taxon>Labrys</taxon>
    </lineage>
</organism>
<dbReference type="SMART" id="SM00388">
    <property type="entry name" value="HisKA"/>
    <property type="match status" value="1"/>
</dbReference>
<evidence type="ECO:0000259" key="9">
    <source>
        <dbReference type="PROSITE" id="PS50109"/>
    </source>
</evidence>
<dbReference type="SMART" id="SM00387">
    <property type="entry name" value="HATPase_c"/>
    <property type="match status" value="1"/>
</dbReference>
<keyword evidence="5 10" id="KW-0418">Kinase</keyword>